<dbReference type="Proteomes" id="UP000749559">
    <property type="component" value="Unassembled WGS sequence"/>
</dbReference>
<dbReference type="AlphaFoldDB" id="A0A8S4N3L8"/>
<proteinExistence type="inferred from homology"/>
<dbReference type="InterPro" id="IPR002328">
    <property type="entry name" value="ADH_Zn_CS"/>
</dbReference>
<keyword evidence="1 4" id="KW-0479">Metal-binding</keyword>
<evidence type="ECO:0000256" key="3">
    <source>
        <dbReference type="ARBA" id="ARBA00023002"/>
    </source>
</evidence>
<dbReference type="InterPro" id="IPR013154">
    <property type="entry name" value="ADH-like_N"/>
</dbReference>
<evidence type="ECO:0000256" key="4">
    <source>
        <dbReference type="RuleBase" id="RU361277"/>
    </source>
</evidence>
<comment type="similarity">
    <text evidence="4">Belongs to the zinc-containing alcohol dehydrogenase family.</text>
</comment>
<keyword evidence="8" id="KW-1185">Reference proteome</keyword>
<dbReference type="InterPro" id="IPR013149">
    <property type="entry name" value="ADH-like_C"/>
</dbReference>
<dbReference type="EMBL" id="CAIIXF020000001">
    <property type="protein sequence ID" value="CAH1775334.1"/>
    <property type="molecule type" value="Genomic_DNA"/>
</dbReference>
<feature type="domain" description="Alcohol dehydrogenase-like N-terminal" evidence="6">
    <location>
        <begin position="29"/>
        <end position="141"/>
    </location>
</feature>
<keyword evidence="3" id="KW-0560">Oxidoreductase</keyword>
<dbReference type="InterPro" id="IPR011032">
    <property type="entry name" value="GroES-like_sf"/>
</dbReference>
<dbReference type="InterPro" id="IPR050129">
    <property type="entry name" value="Zn_alcohol_dh"/>
</dbReference>
<dbReference type="GO" id="GO:0008270">
    <property type="term" value="F:zinc ion binding"/>
    <property type="evidence" value="ECO:0007669"/>
    <property type="project" value="InterPro"/>
</dbReference>
<accession>A0A8S4N3L8</accession>
<protein>
    <recommendedName>
        <fullName evidence="9">Enoyl reductase (ER) domain-containing protein</fullName>
    </recommendedName>
</protein>
<evidence type="ECO:0000256" key="2">
    <source>
        <dbReference type="ARBA" id="ARBA00022833"/>
    </source>
</evidence>
<comment type="cofactor">
    <cofactor evidence="4">
        <name>Zn(2+)</name>
        <dbReference type="ChEBI" id="CHEBI:29105"/>
    </cofactor>
</comment>
<feature type="domain" description="Alcohol dehydrogenase-like C-terminal" evidence="5">
    <location>
        <begin position="181"/>
        <end position="310"/>
    </location>
</feature>
<keyword evidence="2 4" id="KW-0862">Zinc</keyword>
<dbReference type="PANTHER" id="PTHR43401">
    <property type="entry name" value="L-THREONINE 3-DEHYDROGENASE"/>
    <property type="match status" value="1"/>
</dbReference>
<evidence type="ECO:0008006" key="9">
    <source>
        <dbReference type="Google" id="ProtNLM"/>
    </source>
</evidence>
<feature type="domain" description="Alcohol dehydrogenase-like N-terminal" evidence="6">
    <location>
        <begin position="347"/>
        <end position="459"/>
    </location>
</feature>
<evidence type="ECO:0000313" key="8">
    <source>
        <dbReference type="Proteomes" id="UP000749559"/>
    </source>
</evidence>
<evidence type="ECO:0000259" key="5">
    <source>
        <dbReference type="Pfam" id="PF00107"/>
    </source>
</evidence>
<organism evidence="7 8">
    <name type="scientific">Owenia fusiformis</name>
    <name type="common">Polychaete worm</name>
    <dbReference type="NCBI Taxonomy" id="6347"/>
    <lineage>
        <taxon>Eukaryota</taxon>
        <taxon>Metazoa</taxon>
        <taxon>Spiralia</taxon>
        <taxon>Lophotrochozoa</taxon>
        <taxon>Annelida</taxon>
        <taxon>Polychaeta</taxon>
        <taxon>Sedentaria</taxon>
        <taxon>Canalipalpata</taxon>
        <taxon>Sabellida</taxon>
        <taxon>Oweniida</taxon>
        <taxon>Oweniidae</taxon>
        <taxon>Owenia</taxon>
    </lineage>
</organism>
<sequence>MSKMMRAIYLTQAEGKLELMQCEAPKAVKPTDVLLKIPCAGICGSDLHFIKNEFKVKDKVILGHEFAGTVVQVGDGVTNVKVGDRVASNVGGHCHKCRYCHRGKANLCPTGGVMNANGIFRDGAWADFCLVESSQLFKLSDEITFQTACLMEPMSCILNSFSILSPLVDSAFILVAGSGIIGLLQASMLHYKGFRNITITEPSAGRRDIAINLNLSGVKVAQPSDIIGQFKDVDTALNGFDMIIDCTGNPEAIEEYYPLLSRGATYIVFGICPSGSKTTIDPHEIITKETKIMGTFGEHNNYIDAVALVQNMAADDDTMSKMMRAIYLTQAEGKLELVQCEAPKAVKPTDVLLKIPCAGICGSDLHFIKNDMKVKEKVILGHEFGGTVVQVGNSVTNVKVGDRVACNPLGCHCHHCRFCHGGKPNLCPKGGIAYANGVFRDGAWADFCLVDSTQLFRLSDEATFQTACLMEPMACILNSFSILSILVDSASILVAGSGIIGLLQASLLHYRGFRNITITEPSAGRRDIAINLKLNGVKVAQPSDIIGQFKDVDTALNGFDLIFDCTGNAEAIEEYYPLLSRGATYLVFGICPSGSKTTIDPHELFAKETKIMGVCGERNTYIDAVALIQNMAADGKLDLEKLGVKMFPFENYETALSELERGIISKAILTL</sequence>
<gene>
    <name evidence="7" type="ORF">OFUS_LOCUS2654</name>
</gene>
<feature type="domain" description="Alcohol dehydrogenase-like C-terminal" evidence="5">
    <location>
        <begin position="500"/>
        <end position="629"/>
    </location>
</feature>
<dbReference type="Gene3D" id="3.40.50.720">
    <property type="entry name" value="NAD(P)-binding Rossmann-like Domain"/>
    <property type="match status" value="2"/>
</dbReference>
<dbReference type="PANTHER" id="PTHR43401:SF2">
    <property type="entry name" value="L-THREONINE 3-DEHYDROGENASE"/>
    <property type="match status" value="1"/>
</dbReference>
<dbReference type="Pfam" id="PF08240">
    <property type="entry name" value="ADH_N"/>
    <property type="match status" value="2"/>
</dbReference>
<evidence type="ECO:0000256" key="1">
    <source>
        <dbReference type="ARBA" id="ARBA00022723"/>
    </source>
</evidence>
<dbReference type="Gene3D" id="3.90.180.10">
    <property type="entry name" value="Medium-chain alcohol dehydrogenases, catalytic domain"/>
    <property type="match status" value="2"/>
</dbReference>
<dbReference type="SUPFAM" id="SSF50129">
    <property type="entry name" value="GroES-like"/>
    <property type="match status" value="2"/>
</dbReference>
<dbReference type="Pfam" id="PF00107">
    <property type="entry name" value="ADH_zinc_N"/>
    <property type="match status" value="2"/>
</dbReference>
<dbReference type="PROSITE" id="PS00059">
    <property type="entry name" value="ADH_ZINC"/>
    <property type="match status" value="2"/>
</dbReference>
<comment type="caution">
    <text evidence="7">The sequence shown here is derived from an EMBL/GenBank/DDBJ whole genome shotgun (WGS) entry which is preliminary data.</text>
</comment>
<evidence type="ECO:0000259" key="6">
    <source>
        <dbReference type="Pfam" id="PF08240"/>
    </source>
</evidence>
<dbReference type="InterPro" id="IPR036291">
    <property type="entry name" value="NAD(P)-bd_dom_sf"/>
</dbReference>
<name>A0A8S4N3L8_OWEFU</name>
<evidence type="ECO:0000313" key="7">
    <source>
        <dbReference type="EMBL" id="CAH1775334.1"/>
    </source>
</evidence>
<dbReference type="SUPFAM" id="SSF51735">
    <property type="entry name" value="NAD(P)-binding Rossmann-fold domains"/>
    <property type="match status" value="2"/>
</dbReference>
<dbReference type="OrthoDB" id="1879366at2759"/>
<reference evidence="7" key="1">
    <citation type="submission" date="2022-03" db="EMBL/GenBank/DDBJ databases">
        <authorList>
            <person name="Martin C."/>
        </authorList>
    </citation>
    <scope>NUCLEOTIDE SEQUENCE</scope>
</reference>
<dbReference type="GO" id="GO:0016491">
    <property type="term" value="F:oxidoreductase activity"/>
    <property type="evidence" value="ECO:0007669"/>
    <property type="project" value="UniProtKB-KW"/>
</dbReference>